<evidence type="ECO:0000256" key="6">
    <source>
        <dbReference type="ARBA" id="ARBA00022490"/>
    </source>
</evidence>
<comment type="caution">
    <text evidence="10">The sequence shown here is derived from an EMBL/GenBank/DDBJ whole genome shotgun (WGS) entry which is preliminary data.</text>
</comment>
<comment type="similarity">
    <text evidence="4">Belongs to the ELP4 family.</text>
</comment>
<dbReference type="PANTHER" id="PTHR12896">
    <property type="entry name" value="PAX6 NEIGHBOR PROTEIN PAXNEB"/>
    <property type="match status" value="1"/>
</dbReference>
<keyword evidence="8" id="KW-0539">Nucleus</keyword>
<evidence type="ECO:0000256" key="7">
    <source>
        <dbReference type="ARBA" id="ARBA00022694"/>
    </source>
</evidence>
<accession>A0A212FI26</accession>
<gene>
    <name evidence="10" type="ORF">KGM_211868</name>
</gene>
<name>A0A212FI26_DANPL</name>
<protein>
    <recommendedName>
        <fullName evidence="5">Elongator complex protein 4</fullName>
    </recommendedName>
</protein>
<dbReference type="PANTHER" id="PTHR12896:SF1">
    <property type="entry name" value="ELONGATOR COMPLEX PROTEIN 4"/>
    <property type="match status" value="1"/>
</dbReference>
<comment type="subcellular location">
    <subcellularLocation>
        <location evidence="2">Cytoplasm</location>
    </subcellularLocation>
    <subcellularLocation>
        <location evidence="1">Nucleus</location>
    </subcellularLocation>
</comment>
<evidence type="ECO:0000256" key="4">
    <source>
        <dbReference type="ARBA" id="ARBA00007573"/>
    </source>
</evidence>
<evidence type="ECO:0000256" key="9">
    <source>
        <dbReference type="SAM" id="MobiDB-lite"/>
    </source>
</evidence>
<evidence type="ECO:0000313" key="11">
    <source>
        <dbReference type="Proteomes" id="UP000007151"/>
    </source>
</evidence>
<evidence type="ECO:0000256" key="5">
    <source>
        <dbReference type="ARBA" id="ARBA00020265"/>
    </source>
</evidence>
<dbReference type="Pfam" id="PF05625">
    <property type="entry name" value="PAXNEB"/>
    <property type="match status" value="1"/>
</dbReference>
<dbReference type="EMBL" id="AGBW02008449">
    <property type="protein sequence ID" value="OWR53367.1"/>
    <property type="molecule type" value="Genomic_DNA"/>
</dbReference>
<reference evidence="10 11" key="1">
    <citation type="journal article" date="2011" name="Cell">
        <title>The monarch butterfly genome yields insights into long-distance migration.</title>
        <authorList>
            <person name="Zhan S."/>
            <person name="Merlin C."/>
            <person name="Boore J.L."/>
            <person name="Reppert S.M."/>
        </authorList>
    </citation>
    <scope>NUCLEOTIDE SEQUENCE [LARGE SCALE GENOMIC DNA]</scope>
    <source>
        <strain evidence="10">F-2</strain>
    </source>
</reference>
<dbReference type="FunCoup" id="A0A212FI26">
    <property type="interactions" value="1772"/>
</dbReference>
<dbReference type="AlphaFoldDB" id="A0A212FI26"/>
<evidence type="ECO:0000256" key="3">
    <source>
        <dbReference type="ARBA" id="ARBA00005043"/>
    </source>
</evidence>
<dbReference type="GO" id="GO:0005737">
    <property type="term" value="C:cytoplasm"/>
    <property type="evidence" value="ECO:0007669"/>
    <property type="project" value="UniProtKB-SubCell"/>
</dbReference>
<evidence type="ECO:0000313" key="10">
    <source>
        <dbReference type="EMBL" id="OWR53367.1"/>
    </source>
</evidence>
<keyword evidence="7" id="KW-0819">tRNA processing</keyword>
<dbReference type="CDD" id="cd19494">
    <property type="entry name" value="Elp4"/>
    <property type="match status" value="1"/>
</dbReference>
<proteinExistence type="inferred from homology"/>
<comment type="pathway">
    <text evidence="3">tRNA modification; 5-methoxycarbonylmethyl-2-thiouridine-tRNA biosynthesis.</text>
</comment>
<keyword evidence="11" id="KW-1185">Reference proteome</keyword>
<dbReference type="STRING" id="278856.A0A212FI26"/>
<evidence type="ECO:0000256" key="2">
    <source>
        <dbReference type="ARBA" id="ARBA00004496"/>
    </source>
</evidence>
<dbReference type="InterPro" id="IPR027417">
    <property type="entry name" value="P-loop_NTPase"/>
</dbReference>
<dbReference type="KEGG" id="dpl:KGM_211868"/>
<dbReference type="Gene3D" id="3.40.50.300">
    <property type="entry name" value="P-loop containing nucleotide triphosphate hydrolases"/>
    <property type="match status" value="1"/>
</dbReference>
<keyword evidence="6" id="KW-0963">Cytoplasm</keyword>
<dbReference type="UniPathway" id="UPA00988"/>
<dbReference type="Proteomes" id="UP000007151">
    <property type="component" value="Unassembled WGS sequence"/>
</dbReference>
<evidence type="ECO:0000256" key="8">
    <source>
        <dbReference type="ARBA" id="ARBA00023242"/>
    </source>
</evidence>
<dbReference type="GO" id="GO:0008023">
    <property type="term" value="C:transcription elongation factor complex"/>
    <property type="evidence" value="ECO:0007669"/>
    <property type="project" value="TreeGrafter"/>
</dbReference>
<dbReference type="GO" id="GO:0033588">
    <property type="term" value="C:elongator holoenzyme complex"/>
    <property type="evidence" value="ECO:0007669"/>
    <property type="project" value="InterPro"/>
</dbReference>
<sequence length="371" mass="41691">MSSFQKAVPRSSLSGTKLKNNIPYVSSGIPSLDFIVGGGLPLGSIFAVEEDVLGSYSRVLSKYFLAEGVVCKHGLFVASADENPKLIIQELPTPCTVQEDKTNQDVNSEMKIAWRYEGLGQVESSFGSNTNFGHHFDLSRHMEELALRDVDLTYCHLKPNNGKSNGDLYTVILYIWFRNRLYHDLLKEIGKVLSKEEYRSGSKNKNILRISIQCLGSPVWLATDCDHDSKYGQDLIKLIYSLRVLIRDTNAVVFITIPEHLFENNQIMKRLLYSIDNAVRIESFAGSSKETNPVYSEYHGLFHISKLSGVSSLVAFVPPSLDLAFKLKRKKFVIEKLHLPPELQESSEREQDDVTATPGTCGGFKKKDIDF</sequence>
<feature type="region of interest" description="Disordered" evidence="9">
    <location>
        <begin position="343"/>
        <end position="371"/>
    </location>
</feature>
<evidence type="ECO:0000256" key="1">
    <source>
        <dbReference type="ARBA" id="ARBA00004123"/>
    </source>
</evidence>
<dbReference type="InParanoid" id="A0A212FI26"/>
<dbReference type="GO" id="GO:0002098">
    <property type="term" value="P:tRNA wobble uridine modification"/>
    <property type="evidence" value="ECO:0007669"/>
    <property type="project" value="InterPro"/>
</dbReference>
<organism evidence="10 11">
    <name type="scientific">Danaus plexippus plexippus</name>
    <dbReference type="NCBI Taxonomy" id="278856"/>
    <lineage>
        <taxon>Eukaryota</taxon>
        <taxon>Metazoa</taxon>
        <taxon>Ecdysozoa</taxon>
        <taxon>Arthropoda</taxon>
        <taxon>Hexapoda</taxon>
        <taxon>Insecta</taxon>
        <taxon>Pterygota</taxon>
        <taxon>Neoptera</taxon>
        <taxon>Endopterygota</taxon>
        <taxon>Lepidoptera</taxon>
        <taxon>Glossata</taxon>
        <taxon>Ditrysia</taxon>
        <taxon>Papilionoidea</taxon>
        <taxon>Nymphalidae</taxon>
        <taxon>Danainae</taxon>
        <taxon>Danaini</taxon>
        <taxon>Danaina</taxon>
        <taxon>Danaus</taxon>
        <taxon>Danaus</taxon>
    </lineage>
</organism>
<dbReference type="InterPro" id="IPR008728">
    <property type="entry name" value="Elongator_complex_protein_4"/>
</dbReference>
<dbReference type="eggNOG" id="KOG3949">
    <property type="taxonomic scope" value="Eukaryota"/>
</dbReference>